<comment type="caution">
    <text evidence="1">The sequence shown here is derived from an EMBL/GenBank/DDBJ whole genome shotgun (WGS) entry which is preliminary data.</text>
</comment>
<evidence type="ECO:0000313" key="2">
    <source>
        <dbReference type="Proteomes" id="UP000546007"/>
    </source>
</evidence>
<protein>
    <submittedName>
        <fullName evidence="1">Uncharacterized protein</fullName>
    </submittedName>
</protein>
<keyword evidence="2" id="KW-1185">Reference proteome</keyword>
<sequence>MKIEKEKFDISVSLKKFEQKPSNHEWKFIKYIKQSVDVDMLCDLIKQGFCFCHIFKSNDIVFSVKDKTIANFLSTQTVWIDLDDTFVTINEFYDFVSIKPSILYSTPSNIIGVNNRFRAVYVFDELIESNKLYNEIVDNIIKSITNDINGFILKDKTCRNASQQFAGNAKNDIIIYSNYNVYSFSDFDIDVTSINIKDDFVQKRSYIREGENNMCMHLQNAHDNKNVYVKFNDRQFINDYFNVKDYNDACNLIDKYKEKYPYYDSTPIPIVDEDIPLIQLPNNYVEIKRDWLRVKEYTRNGDDIHNCHVLKLKAGAKGKGRGNILYKNAKIRMIMTENITFEHLLFQLFCERQYYIDNSDREISNLRLFKIALSAYTTSNTINLYKNKRKYIVNPLYKSKYHPTKNEMMRLIASAKKMINDSLIIDNYDIHLSVRENMNRFNELCIPVSIRKLYLFCKEQNIPTKGYKE</sequence>
<dbReference type="RefSeq" id="WP_151412180.1">
    <property type="nucleotide sequence ID" value="NZ_AP028155.1"/>
</dbReference>
<dbReference type="OrthoDB" id="1064514at2"/>
<dbReference type="GeneID" id="93101281"/>
<dbReference type="Proteomes" id="UP000546007">
    <property type="component" value="Unassembled WGS sequence"/>
</dbReference>
<evidence type="ECO:0000313" key="1">
    <source>
        <dbReference type="EMBL" id="MBB4025071.1"/>
    </source>
</evidence>
<proteinExistence type="predicted"/>
<reference evidence="1 2" key="1">
    <citation type="submission" date="2020-08" db="EMBL/GenBank/DDBJ databases">
        <title>Genomic Encyclopedia of Type Strains, Phase IV (KMG-IV): sequencing the most valuable type-strain genomes for metagenomic binning, comparative biology and taxonomic classification.</title>
        <authorList>
            <person name="Goeker M."/>
        </authorList>
    </citation>
    <scope>NUCLEOTIDE SEQUENCE [LARGE SCALE GENOMIC DNA]</scope>
    <source>
        <strain evidence="1 2">DSM 105721</strain>
    </source>
</reference>
<gene>
    <name evidence="1" type="ORF">GGR14_000832</name>
</gene>
<name>A0A7W6MXP2_9BACT</name>
<organism evidence="1 2">
    <name type="scientific">Butyricimonas faecihominis</name>
    <dbReference type="NCBI Taxonomy" id="1472416"/>
    <lineage>
        <taxon>Bacteria</taxon>
        <taxon>Pseudomonadati</taxon>
        <taxon>Bacteroidota</taxon>
        <taxon>Bacteroidia</taxon>
        <taxon>Bacteroidales</taxon>
        <taxon>Odoribacteraceae</taxon>
        <taxon>Butyricimonas</taxon>
    </lineage>
</organism>
<dbReference type="AlphaFoldDB" id="A0A7W6MXP2"/>
<dbReference type="EMBL" id="JACIES010000001">
    <property type="protein sequence ID" value="MBB4025071.1"/>
    <property type="molecule type" value="Genomic_DNA"/>
</dbReference>
<accession>A0A7W6MXP2</accession>